<evidence type="ECO:0000313" key="3">
    <source>
        <dbReference type="Proteomes" id="UP000696413"/>
    </source>
</evidence>
<comment type="caution">
    <text evidence="2">The sequence shown here is derived from an EMBL/GenBank/DDBJ whole genome shotgun (WGS) entry which is preliminary data.</text>
</comment>
<evidence type="ECO:0000313" key="2">
    <source>
        <dbReference type="EMBL" id="MBU8822846.1"/>
    </source>
</evidence>
<sequence length="175" mass="18370">MRLPAAVFMTTLVAAVLIATSACGPTGADSTDEQKAQPPMTSPTELTVTEAARVAAGYVSMIIGRPVDPDPAMARKIGCRTDDALMSVGPPWKVQVDEWQVDPAPELVDGALSRIDTLLEQGFEPIPSDRPEPASPTHKSYRDARGYVVSVKAETTAGGVYGLDVRATSPCASDG</sequence>
<reference evidence="2 3" key="1">
    <citation type="submission" date="2021-05" db="EMBL/GenBank/DDBJ databases">
        <title>Draft Genome Sequences of Clinical Respiratory Isolates of Mycobacterium goodii Recovered in Ireland.</title>
        <authorList>
            <person name="Flanagan P.R."/>
            <person name="Mok S."/>
            <person name="Roycroft E."/>
            <person name="Rogers T.R."/>
            <person name="Fitzgibbon M."/>
        </authorList>
    </citation>
    <scope>NUCLEOTIDE SEQUENCE [LARGE SCALE GENOMIC DNA]</scope>
    <source>
        <strain evidence="2 3">14IE55</strain>
    </source>
</reference>
<dbReference type="Proteomes" id="UP000696413">
    <property type="component" value="Unassembled WGS sequence"/>
</dbReference>
<protein>
    <recommendedName>
        <fullName evidence="4">Lipoprotein</fullName>
    </recommendedName>
</protein>
<feature type="signal peptide" evidence="1">
    <location>
        <begin position="1"/>
        <end position="28"/>
    </location>
</feature>
<evidence type="ECO:0000256" key="1">
    <source>
        <dbReference type="SAM" id="SignalP"/>
    </source>
</evidence>
<dbReference type="RefSeq" id="WP_073678530.1">
    <property type="nucleotide sequence ID" value="NZ_JAHBOK010000005.1"/>
</dbReference>
<evidence type="ECO:0008006" key="4">
    <source>
        <dbReference type="Google" id="ProtNLM"/>
    </source>
</evidence>
<feature type="chain" id="PRO_5046977000" description="Lipoprotein" evidence="1">
    <location>
        <begin position="29"/>
        <end position="175"/>
    </location>
</feature>
<name>A0ABS6HJL6_MYCGD</name>
<organism evidence="2 3">
    <name type="scientific">Mycolicibacterium goodii</name>
    <name type="common">Mycobacterium goodii</name>
    <dbReference type="NCBI Taxonomy" id="134601"/>
    <lineage>
        <taxon>Bacteria</taxon>
        <taxon>Bacillati</taxon>
        <taxon>Actinomycetota</taxon>
        <taxon>Actinomycetes</taxon>
        <taxon>Mycobacteriales</taxon>
        <taxon>Mycobacteriaceae</taxon>
        <taxon>Mycolicibacterium</taxon>
    </lineage>
</organism>
<accession>A0ABS6HJL6</accession>
<gene>
    <name evidence="2" type="ORF">KL859_08140</name>
</gene>
<keyword evidence="1" id="KW-0732">Signal</keyword>
<proteinExistence type="predicted"/>
<dbReference type="EMBL" id="JAHBOM010000005">
    <property type="protein sequence ID" value="MBU8822846.1"/>
    <property type="molecule type" value="Genomic_DNA"/>
</dbReference>
<dbReference type="PROSITE" id="PS51257">
    <property type="entry name" value="PROKAR_LIPOPROTEIN"/>
    <property type="match status" value="1"/>
</dbReference>
<keyword evidence="3" id="KW-1185">Reference proteome</keyword>